<dbReference type="RefSeq" id="WP_007619308.1">
    <property type="nucleotide sequence ID" value="NZ_BAEO01000027.1"/>
</dbReference>
<evidence type="ECO:0000313" key="2">
    <source>
        <dbReference type="Proteomes" id="UP000006327"/>
    </source>
</evidence>
<comment type="caution">
    <text evidence="1">The sequence shown here is derived from an EMBL/GenBank/DDBJ whole genome shotgun (WGS) entry which is preliminary data.</text>
</comment>
<evidence type="ECO:0000313" key="1">
    <source>
        <dbReference type="EMBL" id="GAC18969.1"/>
    </source>
</evidence>
<accession>K6XEA9</accession>
<sequence length="153" mass="17100">MAFALPSLVLANSFLPLNEELYIKESSIKSLAILFLIALSGCSSTSENNNPTVTKQETQYITVTKEYIPQLWSHHKLLKESPELCATKGVSILNSLGFKSVVKNGNYVYGNFNNNRAAIKCIKIDEQSFVYMVVAGPDPKLVEKLRNEISWKL</sequence>
<dbReference type="AlphaFoldDB" id="K6XEA9"/>
<dbReference type="Proteomes" id="UP000006327">
    <property type="component" value="Unassembled WGS sequence"/>
</dbReference>
<keyword evidence="2" id="KW-1185">Reference proteome</keyword>
<protein>
    <submittedName>
        <fullName evidence="1">Uncharacterized protein</fullName>
    </submittedName>
</protein>
<dbReference type="eggNOG" id="ENOG5033JME">
    <property type="taxonomic scope" value="Bacteria"/>
</dbReference>
<proteinExistence type="predicted"/>
<reference evidence="1 2" key="1">
    <citation type="journal article" date="2017" name="Antonie Van Leeuwenhoek">
        <title>Rhizobium rhizosphaerae sp. nov., a novel species isolated from rice rhizosphere.</title>
        <authorList>
            <person name="Zhao J.J."/>
            <person name="Zhang J."/>
            <person name="Zhang R.J."/>
            <person name="Zhang C.W."/>
            <person name="Yin H.Q."/>
            <person name="Zhang X.X."/>
        </authorList>
    </citation>
    <scope>NUCLEOTIDE SEQUENCE [LARGE SCALE GENOMIC DNA]</scope>
    <source>
        <strain evidence="1 2">BSs20135</strain>
    </source>
</reference>
<name>K6XEA9_9ALTE</name>
<organism evidence="1 2">
    <name type="scientific">Paraglaciecola arctica BSs20135</name>
    <dbReference type="NCBI Taxonomy" id="493475"/>
    <lineage>
        <taxon>Bacteria</taxon>
        <taxon>Pseudomonadati</taxon>
        <taxon>Pseudomonadota</taxon>
        <taxon>Gammaproteobacteria</taxon>
        <taxon>Alteromonadales</taxon>
        <taxon>Alteromonadaceae</taxon>
        <taxon>Paraglaciecola</taxon>
    </lineage>
</organism>
<dbReference type="EMBL" id="BAEO01000027">
    <property type="protein sequence ID" value="GAC18969.1"/>
    <property type="molecule type" value="Genomic_DNA"/>
</dbReference>
<gene>
    <name evidence="1" type="ORF">GARC_2002</name>
</gene>